<name>A0A7J5C3F4_9MICO</name>
<comment type="caution">
    <text evidence="3">The sequence shown here is derived from an EMBL/GenBank/DDBJ whole genome shotgun (WGS) entry which is preliminary data.</text>
</comment>
<protein>
    <submittedName>
        <fullName evidence="3">CoA transferase</fullName>
    </submittedName>
</protein>
<dbReference type="InterPro" id="IPR003673">
    <property type="entry name" value="CoA-Trfase_fam_III"/>
</dbReference>
<evidence type="ECO:0000313" key="3">
    <source>
        <dbReference type="EMBL" id="KAB1662298.1"/>
    </source>
</evidence>
<dbReference type="InterPro" id="IPR044855">
    <property type="entry name" value="CoA-Trfase_III_dom3_sf"/>
</dbReference>
<proteinExistence type="predicted"/>
<evidence type="ECO:0000313" key="4">
    <source>
        <dbReference type="Proteomes" id="UP000467240"/>
    </source>
</evidence>
<dbReference type="Gene3D" id="3.30.1540.10">
    <property type="entry name" value="formyl-coa transferase, domain 3"/>
    <property type="match status" value="1"/>
</dbReference>
<evidence type="ECO:0000256" key="2">
    <source>
        <dbReference type="SAM" id="MobiDB-lite"/>
    </source>
</evidence>
<dbReference type="OrthoDB" id="9797653at2"/>
<sequence length="395" mass="41725">MARPLEGLLVADFSRVLAGPLITMTLADLGARVIKVERPGTGDDTRSWGPPYATSGQATYFESVNRNKESVTLDLRDAEDNRLALELATRADVVVENFITGGLDRLGLGYEAVRAVNPDVVFVSVTGFGSAGGAALPGYDFIVQAIGGLMHITGEDDGRPMKAGVALVDVLTAKDGTIGTLAALTRRDRTGEGAHVEVNLLSSLQGALANQIQAVVGAGAEPRRLGNDHPSIVPYQTLACRDAEIAVAIGNDGQFRSLVTLLGAPELADDPRFATNPQRVAHREEVREALESRLADGDAAEWAERIRASGCPVGVVGSIADGLDYAERLGLDPVLELHGPDGAPRGHGVRHPVSYTPSFEPRTQAPPLLGEHDAEVRSWLASSVDAEAPEEYPPV</sequence>
<dbReference type="InterPro" id="IPR050483">
    <property type="entry name" value="CoA-transferase_III_domain"/>
</dbReference>
<keyword evidence="1 3" id="KW-0808">Transferase</keyword>
<keyword evidence="4" id="KW-1185">Reference proteome</keyword>
<dbReference type="AlphaFoldDB" id="A0A7J5C3F4"/>
<feature type="region of interest" description="Disordered" evidence="2">
    <location>
        <begin position="340"/>
        <end position="366"/>
    </location>
</feature>
<dbReference type="Proteomes" id="UP000467240">
    <property type="component" value="Unassembled WGS sequence"/>
</dbReference>
<organism evidence="3 4">
    <name type="scientific">Pseudoclavibacter chungangensis</name>
    <dbReference type="NCBI Taxonomy" id="587635"/>
    <lineage>
        <taxon>Bacteria</taxon>
        <taxon>Bacillati</taxon>
        <taxon>Actinomycetota</taxon>
        <taxon>Actinomycetes</taxon>
        <taxon>Micrococcales</taxon>
        <taxon>Microbacteriaceae</taxon>
        <taxon>Pseudoclavibacter</taxon>
    </lineage>
</organism>
<dbReference type="SUPFAM" id="SSF89796">
    <property type="entry name" value="CoA-transferase family III (CaiB/BaiF)"/>
    <property type="match status" value="1"/>
</dbReference>
<dbReference type="EMBL" id="WBJZ01000002">
    <property type="protein sequence ID" value="KAB1662298.1"/>
    <property type="molecule type" value="Genomic_DNA"/>
</dbReference>
<dbReference type="InterPro" id="IPR023606">
    <property type="entry name" value="CoA-Trfase_III_dom_1_sf"/>
</dbReference>
<dbReference type="RefSeq" id="WP_158039236.1">
    <property type="nucleotide sequence ID" value="NZ_JACCFV010000001.1"/>
</dbReference>
<dbReference type="Gene3D" id="3.40.50.10540">
    <property type="entry name" value="Crotonobetainyl-coa:carnitine coa-transferase, domain 1"/>
    <property type="match status" value="1"/>
</dbReference>
<gene>
    <name evidence="3" type="ORF">F8O01_02225</name>
</gene>
<dbReference type="Pfam" id="PF02515">
    <property type="entry name" value="CoA_transf_3"/>
    <property type="match status" value="1"/>
</dbReference>
<reference evidence="3 4" key="1">
    <citation type="submission" date="2019-09" db="EMBL/GenBank/DDBJ databases">
        <title>Phylogeny of genus Pseudoclavibacter and closely related genus.</title>
        <authorList>
            <person name="Li Y."/>
        </authorList>
    </citation>
    <scope>NUCLEOTIDE SEQUENCE [LARGE SCALE GENOMIC DNA]</scope>
    <source>
        <strain evidence="3 4">DSM 23821</strain>
    </source>
</reference>
<accession>A0A7J5C3F4</accession>
<dbReference type="PANTHER" id="PTHR48207:SF3">
    <property type="entry name" value="SUCCINATE--HYDROXYMETHYLGLUTARATE COA-TRANSFERASE"/>
    <property type="match status" value="1"/>
</dbReference>
<evidence type="ECO:0000256" key="1">
    <source>
        <dbReference type="ARBA" id="ARBA00022679"/>
    </source>
</evidence>
<dbReference type="GO" id="GO:0008410">
    <property type="term" value="F:CoA-transferase activity"/>
    <property type="evidence" value="ECO:0007669"/>
    <property type="project" value="TreeGrafter"/>
</dbReference>
<dbReference type="PANTHER" id="PTHR48207">
    <property type="entry name" value="SUCCINATE--HYDROXYMETHYLGLUTARATE COA-TRANSFERASE"/>
    <property type="match status" value="1"/>
</dbReference>